<evidence type="ECO:0000313" key="6">
    <source>
        <dbReference type="EMBL" id="NPT43480.1"/>
    </source>
</evidence>
<keyword evidence="3 5" id="KW-0732">Signal</keyword>
<dbReference type="Proteomes" id="UP000652198">
    <property type="component" value="Unassembled WGS sequence"/>
</dbReference>
<evidence type="ECO:0000313" key="7">
    <source>
        <dbReference type="Proteomes" id="UP000652198"/>
    </source>
</evidence>
<sequence>MDRRKFLSSSAGIALAATAGMASGIGSARAATKELRLLTWEGYADQVWVSEFEKAHNVSVKVSYTGSVDEIFAKMLATKGGDYDVIAIETSSYKRLVQQKLLQPLNLGLLPNRMNLSPAFTGVQSIVFNGGTYAAPFAWGSIPLIYDRKVFSKAPTSWSVFWDKKYAGRMIAMDDATNAIVTTALLLHVKDPFNMTAADFSAVKEKLLEQKKNVLTYYAGFDDGVSIMAQGGVDFMMSMGEPQVQMLQKKGVDAALCIPNEGAIGWIDCWTVSAGARDTNLAHAWINFMMDKRIGRYISEKTGYGNTTDIAANEKIGLTYADRLVFLQAPEDQGKRINLWNEIKATPVT</sequence>
<protein>
    <submittedName>
        <fullName evidence="6">Extracellular solute-binding protein</fullName>
    </submittedName>
</protein>
<accession>A0ABX2BU02</accession>
<keyword evidence="4" id="KW-0574">Periplasm</keyword>
<dbReference type="PROSITE" id="PS51318">
    <property type="entry name" value="TAT"/>
    <property type="match status" value="1"/>
</dbReference>
<dbReference type="RefSeq" id="WP_172312731.1">
    <property type="nucleotide sequence ID" value="NZ_WOEY01000078.1"/>
</dbReference>
<comment type="subcellular location">
    <subcellularLocation>
        <location evidence="1">Periplasm</location>
    </subcellularLocation>
</comment>
<dbReference type="Pfam" id="PF13416">
    <property type="entry name" value="SBP_bac_8"/>
    <property type="match status" value="1"/>
</dbReference>
<dbReference type="PRINTS" id="PR00909">
    <property type="entry name" value="SPERMDNBNDNG"/>
</dbReference>
<feature type="chain" id="PRO_5046089923" evidence="5">
    <location>
        <begin position="31"/>
        <end position="349"/>
    </location>
</feature>
<evidence type="ECO:0000256" key="3">
    <source>
        <dbReference type="ARBA" id="ARBA00022729"/>
    </source>
</evidence>
<dbReference type="EMBL" id="WOEY01000078">
    <property type="protein sequence ID" value="NPT43480.1"/>
    <property type="molecule type" value="Genomic_DNA"/>
</dbReference>
<dbReference type="PANTHER" id="PTHR30222:SF17">
    <property type="entry name" value="SPERMIDINE_PUTRESCINE-BINDING PERIPLASMIC PROTEIN"/>
    <property type="match status" value="1"/>
</dbReference>
<dbReference type="Gene3D" id="3.40.190.10">
    <property type="entry name" value="Periplasmic binding protein-like II"/>
    <property type="match status" value="2"/>
</dbReference>
<name>A0ABX2BU02_9BURK</name>
<dbReference type="SUPFAM" id="SSF53850">
    <property type="entry name" value="Periplasmic binding protein-like II"/>
    <property type="match status" value="1"/>
</dbReference>
<keyword evidence="2" id="KW-0813">Transport</keyword>
<evidence type="ECO:0000256" key="2">
    <source>
        <dbReference type="ARBA" id="ARBA00022448"/>
    </source>
</evidence>
<gene>
    <name evidence="6" type="ORF">GNZ12_19640</name>
</gene>
<evidence type="ECO:0000256" key="4">
    <source>
        <dbReference type="ARBA" id="ARBA00022764"/>
    </source>
</evidence>
<dbReference type="InterPro" id="IPR006311">
    <property type="entry name" value="TAT_signal"/>
</dbReference>
<organism evidence="6 7">
    <name type="scientific">Paraburkholderia solitsugae</name>
    <dbReference type="NCBI Taxonomy" id="2675748"/>
    <lineage>
        <taxon>Bacteria</taxon>
        <taxon>Pseudomonadati</taxon>
        <taxon>Pseudomonadota</taxon>
        <taxon>Betaproteobacteria</taxon>
        <taxon>Burkholderiales</taxon>
        <taxon>Burkholderiaceae</taxon>
        <taxon>Paraburkholderia</taxon>
    </lineage>
</organism>
<dbReference type="PANTHER" id="PTHR30222">
    <property type="entry name" value="SPERMIDINE/PUTRESCINE-BINDING PERIPLASMIC PROTEIN"/>
    <property type="match status" value="1"/>
</dbReference>
<dbReference type="InterPro" id="IPR006059">
    <property type="entry name" value="SBP"/>
</dbReference>
<dbReference type="InterPro" id="IPR001188">
    <property type="entry name" value="Sperm_putr-bd"/>
</dbReference>
<evidence type="ECO:0000256" key="1">
    <source>
        <dbReference type="ARBA" id="ARBA00004418"/>
    </source>
</evidence>
<feature type="signal peptide" evidence="5">
    <location>
        <begin position="1"/>
        <end position="30"/>
    </location>
</feature>
<keyword evidence="7" id="KW-1185">Reference proteome</keyword>
<evidence type="ECO:0000256" key="5">
    <source>
        <dbReference type="SAM" id="SignalP"/>
    </source>
</evidence>
<comment type="caution">
    <text evidence="6">The sequence shown here is derived from an EMBL/GenBank/DDBJ whole genome shotgun (WGS) entry which is preliminary data.</text>
</comment>
<reference evidence="6 7" key="1">
    <citation type="submission" date="2019-11" db="EMBL/GenBank/DDBJ databases">
        <title>Metabolism of dissolved organic matter in forest soils.</title>
        <authorList>
            <person name="Cyle K.T."/>
            <person name="Wilhelm R.C."/>
            <person name="Martinez C.E."/>
        </authorList>
    </citation>
    <scope>NUCLEOTIDE SEQUENCE [LARGE SCALE GENOMIC DNA]</scope>
    <source>
        <strain evidence="6 7">1N</strain>
    </source>
</reference>
<proteinExistence type="predicted"/>